<feature type="domain" description="Ubiquitin-like" evidence="3">
    <location>
        <begin position="24"/>
        <end position="94"/>
    </location>
</feature>
<dbReference type="InterPro" id="IPR039773">
    <property type="entry name" value="BAG_chaperone_regulator"/>
</dbReference>
<dbReference type="EMBL" id="MNCJ02000330">
    <property type="protein sequence ID" value="KAF5762637.1"/>
    <property type="molecule type" value="Genomic_DNA"/>
</dbReference>
<dbReference type="AlphaFoldDB" id="A0A251S4U2"/>
<evidence type="ECO:0000259" key="3">
    <source>
        <dbReference type="PROSITE" id="PS50053"/>
    </source>
</evidence>
<dbReference type="GO" id="GO:0050821">
    <property type="term" value="P:protein stabilization"/>
    <property type="evidence" value="ECO:0000318"/>
    <property type="project" value="GO_Central"/>
</dbReference>
<dbReference type="Gene3D" id="1.20.58.120">
    <property type="entry name" value="BAG domain"/>
    <property type="match status" value="1"/>
</dbReference>
<reference evidence="6" key="2">
    <citation type="submission" date="2017-02" db="EMBL/GenBank/DDBJ databases">
        <title>Sunflower complete genome.</title>
        <authorList>
            <person name="Langlade N."/>
            <person name="Munos S."/>
        </authorList>
    </citation>
    <scope>NUCLEOTIDE SEQUENCE [LARGE SCALE GENOMIC DNA]</scope>
    <source>
        <tissue evidence="6">Leaves</tissue>
    </source>
</reference>
<dbReference type="GO" id="GO:0005737">
    <property type="term" value="C:cytoplasm"/>
    <property type="evidence" value="ECO:0000318"/>
    <property type="project" value="GO_Central"/>
</dbReference>
<dbReference type="GO" id="GO:0000774">
    <property type="term" value="F:adenyl-nucleotide exchange factor activity"/>
    <property type="evidence" value="ECO:0000318"/>
    <property type="project" value="GO_Central"/>
</dbReference>
<organism evidence="6 7">
    <name type="scientific">Helianthus annuus</name>
    <name type="common">Common sunflower</name>
    <dbReference type="NCBI Taxonomy" id="4232"/>
    <lineage>
        <taxon>Eukaryota</taxon>
        <taxon>Viridiplantae</taxon>
        <taxon>Streptophyta</taxon>
        <taxon>Embryophyta</taxon>
        <taxon>Tracheophyta</taxon>
        <taxon>Spermatophyta</taxon>
        <taxon>Magnoliopsida</taxon>
        <taxon>eudicotyledons</taxon>
        <taxon>Gunneridae</taxon>
        <taxon>Pentapetalae</taxon>
        <taxon>asterids</taxon>
        <taxon>campanulids</taxon>
        <taxon>Asterales</taxon>
        <taxon>Asteraceae</taxon>
        <taxon>Asteroideae</taxon>
        <taxon>Heliantheae alliance</taxon>
        <taxon>Heliantheae</taxon>
        <taxon>Helianthus</taxon>
    </lineage>
</organism>
<reference evidence="5" key="3">
    <citation type="submission" date="2020-06" db="EMBL/GenBank/DDBJ databases">
        <title>Helianthus annuus Genome sequencing and assembly Release 2.</title>
        <authorList>
            <person name="Gouzy J."/>
            <person name="Langlade N."/>
            <person name="Munos S."/>
        </authorList>
    </citation>
    <scope>NUCLEOTIDE SEQUENCE</scope>
    <source>
        <tissue evidence="5">Leaves</tissue>
    </source>
</reference>
<dbReference type="InterPro" id="IPR036533">
    <property type="entry name" value="BAG_dom_sf"/>
</dbReference>
<feature type="region of interest" description="Disordered" evidence="2">
    <location>
        <begin position="212"/>
        <end position="248"/>
    </location>
</feature>
<dbReference type="InterPro" id="IPR000626">
    <property type="entry name" value="Ubiquitin-like_dom"/>
</dbReference>
<dbReference type="SUPFAM" id="SSF54236">
    <property type="entry name" value="Ubiquitin-like"/>
    <property type="match status" value="1"/>
</dbReference>
<evidence type="ECO:0000259" key="4">
    <source>
        <dbReference type="PROSITE" id="PS51035"/>
    </source>
</evidence>
<dbReference type="PANTHER" id="PTHR12329:SF49">
    <property type="entry name" value="BAG FAMILY MOLECULAR CHAPERONE REGULATOR 4-LIKE ISOFORM X1"/>
    <property type="match status" value="1"/>
</dbReference>
<evidence type="ECO:0000313" key="7">
    <source>
        <dbReference type="Proteomes" id="UP000215914"/>
    </source>
</evidence>
<evidence type="ECO:0000256" key="2">
    <source>
        <dbReference type="SAM" id="MobiDB-lite"/>
    </source>
</evidence>
<dbReference type="InterPro" id="IPR029071">
    <property type="entry name" value="Ubiquitin-like_domsf"/>
</dbReference>
<dbReference type="SMART" id="SM00264">
    <property type="entry name" value="BAG"/>
    <property type="match status" value="1"/>
</dbReference>
<dbReference type="STRING" id="4232.A0A251S4U2"/>
<proteinExistence type="predicted"/>
<dbReference type="PANTHER" id="PTHR12329">
    <property type="entry name" value="BCL2-ASSOCIATED ATHANOGENE"/>
    <property type="match status" value="1"/>
</dbReference>
<dbReference type="Gene3D" id="3.10.20.90">
    <property type="entry name" value="Phosphatidylinositol 3-kinase Catalytic Subunit, Chain A, domain 1"/>
    <property type="match status" value="1"/>
</dbReference>
<protein>
    <submittedName>
        <fullName evidence="5">Molecular chaperone regulator BAG-1, Ubiquitin-like domain superfamily</fullName>
    </submittedName>
    <submittedName>
        <fullName evidence="6">Putative molecular chaperone regulator BAG-1, Ubiquitin-related domain protein</fullName>
    </submittedName>
</protein>
<name>A0A251S4U2_HELAN</name>
<keyword evidence="1" id="KW-0143">Chaperone</keyword>
<accession>A0A251S4U2</accession>
<dbReference type="OMA" id="HHNHETA"/>
<dbReference type="Pfam" id="PF02179">
    <property type="entry name" value="BAG"/>
    <property type="match status" value="1"/>
</dbReference>
<dbReference type="InParanoid" id="A0A251S4U2"/>
<dbReference type="EMBL" id="CM007904">
    <property type="protein sequence ID" value="OTF93678.1"/>
    <property type="molecule type" value="Genomic_DNA"/>
</dbReference>
<keyword evidence="7" id="KW-1185">Reference proteome</keyword>
<dbReference type="PROSITE" id="PS50053">
    <property type="entry name" value="UBIQUITIN_2"/>
    <property type="match status" value="1"/>
</dbReference>
<dbReference type="InterPro" id="IPR003103">
    <property type="entry name" value="BAG_domain"/>
</dbReference>
<dbReference type="Pfam" id="PF00240">
    <property type="entry name" value="ubiquitin"/>
    <property type="match status" value="1"/>
</dbReference>
<evidence type="ECO:0000313" key="5">
    <source>
        <dbReference type="EMBL" id="KAF5762637.1"/>
    </source>
</evidence>
<dbReference type="Proteomes" id="UP000215914">
    <property type="component" value="Chromosome 15"/>
</dbReference>
<feature type="domain" description="BAG" evidence="4">
    <location>
        <begin position="163"/>
        <end position="215"/>
    </location>
</feature>
<dbReference type="SMART" id="SM00213">
    <property type="entry name" value="UBQ"/>
    <property type="match status" value="1"/>
</dbReference>
<evidence type="ECO:0000256" key="1">
    <source>
        <dbReference type="ARBA" id="ARBA00023186"/>
    </source>
</evidence>
<gene>
    <name evidence="6" type="ORF">HannXRQ_Chr15g0463931</name>
    <name evidence="5" type="ORF">HanXRQr2_Chr15g0671281</name>
</gene>
<sequence>MEDNAGAASSATTGEIGAVDGGAGNIKIKVSYGSNNFDVFTSPQSTFADLKQLIAKATGLDPKVQNVLFRGKENDDHESLHTVGVKDNAKVILIENSPAKEDGLETVEEVKENIEETSRTVEEVKENIEVISRGLEAVNLVREENNQFAEQVASLEAVVCSGTQVADKDFVFVTEMLMRQLLKLDGIDCEGEGRIQRKSEVRRVQGLVEKLDNLREKNSNPTSDVPETSDEPALSSSSKVTQDWETFE</sequence>
<dbReference type="Gramene" id="mRNA:HanXRQr2_Chr15g0671281">
    <property type="protein sequence ID" value="mRNA:HanXRQr2_Chr15g0671281"/>
    <property type="gene ID" value="HanXRQr2_Chr15g0671281"/>
</dbReference>
<dbReference type="GO" id="GO:0051087">
    <property type="term" value="F:protein-folding chaperone binding"/>
    <property type="evidence" value="ECO:0000318"/>
    <property type="project" value="GO_Central"/>
</dbReference>
<dbReference type="SUPFAM" id="SSF63491">
    <property type="entry name" value="BAG domain"/>
    <property type="match status" value="1"/>
</dbReference>
<reference evidence="5 7" key="1">
    <citation type="journal article" date="2017" name="Nature">
        <title>The sunflower genome provides insights into oil metabolism, flowering and Asterid evolution.</title>
        <authorList>
            <person name="Badouin H."/>
            <person name="Gouzy J."/>
            <person name="Grassa C.J."/>
            <person name="Murat F."/>
            <person name="Staton S.E."/>
            <person name="Cottret L."/>
            <person name="Lelandais-Briere C."/>
            <person name="Owens G.L."/>
            <person name="Carrere S."/>
            <person name="Mayjonade B."/>
            <person name="Legrand L."/>
            <person name="Gill N."/>
            <person name="Kane N.C."/>
            <person name="Bowers J.E."/>
            <person name="Hubner S."/>
            <person name="Bellec A."/>
            <person name="Berard A."/>
            <person name="Berges H."/>
            <person name="Blanchet N."/>
            <person name="Boniface M.C."/>
            <person name="Brunel D."/>
            <person name="Catrice O."/>
            <person name="Chaidir N."/>
            <person name="Claudel C."/>
            <person name="Donnadieu C."/>
            <person name="Faraut T."/>
            <person name="Fievet G."/>
            <person name="Helmstetter N."/>
            <person name="King M."/>
            <person name="Knapp S.J."/>
            <person name="Lai Z."/>
            <person name="Le Paslier M.C."/>
            <person name="Lippi Y."/>
            <person name="Lorenzon L."/>
            <person name="Mandel J.R."/>
            <person name="Marage G."/>
            <person name="Marchand G."/>
            <person name="Marquand E."/>
            <person name="Bret-Mestries E."/>
            <person name="Morien E."/>
            <person name="Nambeesan S."/>
            <person name="Nguyen T."/>
            <person name="Pegot-Espagnet P."/>
            <person name="Pouilly N."/>
            <person name="Raftis F."/>
            <person name="Sallet E."/>
            <person name="Schiex T."/>
            <person name="Thomas J."/>
            <person name="Vandecasteele C."/>
            <person name="Vares D."/>
            <person name="Vear F."/>
            <person name="Vautrin S."/>
            <person name="Crespi M."/>
            <person name="Mangin B."/>
            <person name="Burke J.M."/>
            <person name="Salse J."/>
            <person name="Munos S."/>
            <person name="Vincourt P."/>
            <person name="Rieseberg L.H."/>
            <person name="Langlade N.B."/>
        </authorList>
    </citation>
    <scope>NUCLEOTIDE SEQUENCE [LARGE SCALE GENOMIC DNA]</scope>
    <source>
        <strain evidence="7">cv. SF193</strain>
        <tissue evidence="5">Leaves</tissue>
    </source>
</reference>
<feature type="compositionally biased region" description="Polar residues" evidence="2">
    <location>
        <begin position="234"/>
        <end position="248"/>
    </location>
</feature>
<evidence type="ECO:0000313" key="6">
    <source>
        <dbReference type="EMBL" id="OTF93678.1"/>
    </source>
</evidence>
<dbReference type="OrthoDB" id="417450at2759"/>
<dbReference type="PROSITE" id="PS51035">
    <property type="entry name" value="BAG"/>
    <property type="match status" value="1"/>
</dbReference>